<evidence type="ECO:0000313" key="1">
    <source>
        <dbReference type="EMBL" id="KAI2381613.1"/>
    </source>
</evidence>
<comment type="caution">
    <text evidence="1">The sequence shown here is derived from an EMBL/GenBank/DDBJ whole genome shotgun (WGS) entry which is preliminary data.</text>
</comment>
<gene>
    <name evidence="1" type="primary">rec14</name>
    <name evidence="1" type="ORF">LOY88_006718</name>
</gene>
<reference evidence="1" key="1">
    <citation type="journal article" date="2022" name="bioRxiv">
        <title>Population genetic analysis of Ophidiomyces ophidiicola, the causative agent of snake fungal disease, indicates recent introductions to the USA.</title>
        <authorList>
            <person name="Ladner J.T."/>
            <person name="Palmer J.M."/>
            <person name="Ettinger C.L."/>
            <person name="Stajich J.E."/>
            <person name="Farrell T.M."/>
            <person name="Glorioso B.M."/>
            <person name="Lawson B."/>
            <person name="Price S.J."/>
            <person name="Stengle A.G."/>
            <person name="Grear D.A."/>
            <person name="Lorch J.M."/>
        </authorList>
    </citation>
    <scope>NUCLEOTIDE SEQUENCE</scope>
    <source>
        <strain evidence="1">NWHC 24266-5</strain>
    </source>
</reference>
<organism evidence="1">
    <name type="scientific">Ophidiomyces ophidiicola</name>
    <dbReference type="NCBI Taxonomy" id="1387563"/>
    <lineage>
        <taxon>Eukaryota</taxon>
        <taxon>Fungi</taxon>
        <taxon>Dikarya</taxon>
        <taxon>Ascomycota</taxon>
        <taxon>Pezizomycotina</taxon>
        <taxon>Eurotiomycetes</taxon>
        <taxon>Eurotiomycetidae</taxon>
        <taxon>Onygenales</taxon>
        <taxon>Onygenaceae</taxon>
        <taxon>Ophidiomyces</taxon>
    </lineage>
</organism>
<sequence length="321" mass="34247">MGCSPLADFKVQSKQYLNLHTLENAHFGDVFSLAATPSQIISASSSASLKVHSTTESDFPIAQSIENAHKIGSHHIVISGNGLRAASAGFNGEVKLWTFEDGMWRDDTSVDYNGKVADVWAIKLSSDGQYLAGTTHDGHIKVWDLQNGAERIRDFETKGSFGMCIDISPDGNFTASGHQNGSVYLFDNGTGRMPHSLSGLVEPVRAVAFSPGGKLLAAAGDSKVIVLYETSSGEHVANLTGHSAWVMSLDWSHTGEFLLSGSFDGKVKVWSISRKACVATLSESDQAIWSVKWLPKTGKAEGFAAAGASRSIAFYREATGG</sequence>
<name>A0ACB8UME7_9EURO</name>
<protein>
    <submittedName>
        <fullName evidence="1">Ski complex subunit Rec14</fullName>
    </submittedName>
</protein>
<proteinExistence type="predicted"/>
<dbReference type="EMBL" id="JALBCA010000196">
    <property type="protein sequence ID" value="KAI2381613.1"/>
    <property type="molecule type" value="Genomic_DNA"/>
</dbReference>
<accession>A0ACB8UME7</accession>